<dbReference type="PRINTS" id="PR00455">
    <property type="entry name" value="HTHTETR"/>
</dbReference>
<name>A0A1I3B007_9GAMM</name>
<evidence type="ECO:0000256" key="4">
    <source>
        <dbReference type="ARBA" id="ARBA00023163"/>
    </source>
</evidence>
<protein>
    <submittedName>
        <fullName evidence="7">Transcriptional regulator, TetR family</fullName>
    </submittedName>
</protein>
<dbReference type="PANTHER" id="PTHR30055:SF240">
    <property type="entry name" value="HTH-TYPE TRANSCRIPTIONAL REGULATOR ACRR"/>
    <property type="match status" value="1"/>
</dbReference>
<dbReference type="InterPro" id="IPR013572">
    <property type="entry name" value="Tscrpt_reg_MAATS_C"/>
</dbReference>
<evidence type="ECO:0000256" key="3">
    <source>
        <dbReference type="ARBA" id="ARBA00023125"/>
    </source>
</evidence>
<keyword evidence="1" id="KW-0678">Repressor</keyword>
<evidence type="ECO:0000256" key="5">
    <source>
        <dbReference type="PROSITE-ProRule" id="PRU00335"/>
    </source>
</evidence>
<evidence type="ECO:0000313" key="7">
    <source>
        <dbReference type="EMBL" id="SFH55623.1"/>
    </source>
</evidence>
<dbReference type="AlphaFoldDB" id="A0A1I3B007"/>
<keyword evidence="2" id="KW-0805">Transcription regulation</keyword>
<dbReference type="EMBL" id="FOPY01000005">
    <property type="protein sequence ID" value="SFH55623.1"/>
    <property type="molecule type" value="Genomic_DNA"/>
</dbReference>
<organism evidence="7 8">
    <name type="scientific">Modicisalibacter xianhensis</name>
    <dbReference type="NCBI Taxonomy" id="442341"/>
    <lineage>
        <taxon>Bacteria</taxon>
        <taxon>Pseudomonadati</taxon>
        <taxon>Pseudomonadota</taxon>
        <taxon>Gammaproteobacteria</taxon>
        <taxon>Oceanospirillales</taxon>
        <taxon>Halomonadaceae</taxon>
        <taxon>Modicisalibacter</taxon>
    </lineage>
</organism>
<dbReference type="SUPFAM" id="SSF48498">
    <property type="entry name" value="Tetracyclin repressor-like, C-terminal domain"/>
    <property type="match status" value="1"/>
</dbReference>
<reference evidence="7 8" key="1">
    <citation type="submission" date="2016-10" db="EMBL/GenBank/DDBJ databases">
        <authorList>
            <person name="de Groot N.N."/>
        </authorList>
    </citation>
    <scope>NUCLEOTIDE SEQUENCE [LARGE SCALE GENOMIC DNA]</scope>
    <source>
        <strain evidence="7 8">CGMCC 1.6848</strain>
    </source>
</reference>
<evidence type="ECO:0000256" key="2">
    <source>
        <dbReference type="ARBA" id="ARBA00023015"/>
    </source>
</evidence>
<dbReference type="Proteomes" id="UP000199040">
    <property type="component" value="Unassembled WGS sequence"/>
</dbReference>
<feature type="DNA-binding region" description="H-T-H motif" evidence="5">
    <location>
        <begin position="55"/>
        <end position="74"/>
    </location>
</feature>
<dbReference type="Gene3D" id="1.10.357.10">
    <property type="entry name" value="Tetracycline Repressor, domain 2"/>
    <property type="match status" value="1"/>
</dbReference>
<keyword evidence="3 5" id="KW-0238">DNA-binding</keyword>
<dbReference type="InterPro" id="IPR050109">
    <property type="entry name" value="HTH-type_TetR-like_transc_reg"/>
</dbReference>
<sequence>MNVNIGALRYDGDKESGPLSVTMPRRTKAEAEATREALLDAAEEVFFDKGVARASLEQIARHAGMTRGAIYWHFKDKADLFHALLNRVRLPFEELLDEVRETSGIDSPLETLRLACHNSLVRIERPRDRRTHAILLHRCEFFSDINPLEMQNRLVRECQKSMYKQLRHAHDLGLLAPGLAPETATRLLQSMLSGLVHDWLRDPASFPLRDEGGALIDTLFGLISWNA</sequence>
<feature type="domain" description="HTH tetR-type" evidence="6">
    <location>
        <begin position="32"/>
        <end position="92"/>
    </location>
</feature>
<dbReference type="GO" id="GO:0003700">
    <property type="term" value="F:DNA-binding transcription factor activity"/>
    <property type="evidence" value="ECO:0007669"/>
    <property type="project" value="TreeGrafter"/>
</dbReference>
<accession>A0A1I3B007</accession>
<dbReference type="InterPro" id="IPR036271">
    <property type="entry name" value="Tet_transcr_reg_TetR-rel_C_sf"/>
</dbReference>
<evidence type="ECO:0000256" key="1">
    <source>
        <dbReference type="ARBA" id="ARBA00022491"/>
    </source>
</evidence>
<evidence type="ECO:0000259" key="6">
    <source>
        <dbReference type="PROSITE" id="PS50977"/>
    </source>
</evidence>
<dbReference type="Pfam" id="PF00440">
    <property type="entry name" value="TetR_N"/>
    <property type="match status" value="1"/>
</dbReference>
<dbReference type="STRING" id="442341.SAMN04487959_105271"/>
<dbReference type="PROSITE" id="PS50977">
    <property type="entry name" value="HTH_TETR_2"/>
    <property type="match status" value="1"/>
</dbReference>
<dbReference type="SUPFAM" id="SSF46689">
    <property type="entry name" value="Homeodomain-like"/>
    <property type="match status" value="1"/>
</dbReference>
<dbReference type="PANTHER" id="PTHR30055">
    <property type="entry name" value="HTH-TYPE TRANSCRIPTIONAL REGULATOR RUTR"/>
    <property type="match status" value="1"/>
</dbReference>
<dbReference type="InterPro" id="IPR009057">
    <property type="entry name" value="Homeodomain-like_sf"/>
</dbReference>
<keyword evidence="8" id="KW-1185">Reference proteome</keyword>
<proteinExistence type="predicted"/>
<dbReference type="GO" id="GO:0000976">
    <property type="term" value="F:transcription cis-regulatory region binding"/>
    <property type="evidence" value="ECO:0007669"/>
    <property type="project" value="TreeGrafter"/>
</dbReference>
<evidence type="ECO:0000313" key="8">
    <source>
        <dbReference type="Proteomes" id="UP000199040"/>
    </source>
</evidence>
<dbReference type="InterPro" id="IPR001647">
    <property type="entry name" value="HTH_TetR"/>
</dbReference>
<dbReference type="Pfam" id="PF08361">
    <property type="entry name" value="TetR_C_2"/>
    <property type="match status" value="1"/>
</dbReference>
<gene>
    <name evidence="7" type="ORF">SAMN04487959_105271</name>
</gene>
<keyword evidence="4" id="KW-0804">Transcription</keyword>